<dbReference type="RefSeq" id="WP_394314839.1">
    <property type="nucleotide sequence ID" value="NZ_JBHGPK010000026.1"/>
</dbReference>
<organism evidence="1 2">
    <name type="scientific">Labrys neptuniae</name>
    <dbReference type="NCBI Taxonomy" id="376174"/>
    <lineage>
        <taxon>Bacteria</taxon>
        <taxon>Pseudomonadati</taxon>
        <taxon>Pseudomonadota</taxon>
        <taxon>Alphaproteobacteria</taxon>
        <taxon>Hyphomicrobiales</taxon>
        <taxon>Xanthobacteraceae</taxon>
        <taxon>Labrys</taxon>
    </lineage>
</organism>
<sequence>MSIFGWVASAVSSVGNLVSKSIIEPTKKVLAGTIKAASNLISIPFVAGADLVNVASNLTIGNINASMNFLAGITSAVTDGAKRFFSGDYLNGIVDAVTQFLGSSSRLLYDLSNISGKFIGNLIGNLDKVIPGIKTPILGLLNASANISMYMTGIYQTIISECINIGNNSISFIAKESENVLGKGNLITLILDTISKASATVSSVSEAIIPVLGELVRSVIGRIPDAASDSLSSRVENVYALILPKTEENDSEIKVNVVVKNGTERPILAFAHQVLTADAAERAINDGANGIEIDLRYKNDEWVADHDNRPNGDSQRDPLEKILNKYLELAKTHNVNSIWFDVKELEDNTLTEIAAYKMKDLAKKLTEQGINVIYESYENSNNIAAKILFNDLSEREYVTAGWNDPADGIEFFEKMGISPEHRILVPGGTSGTMLLASNEHVKEAIALRQKGEVSAVFTWTIPDGYQDLAKERLDYGIDGLIYGNINLKDADYLYGQPGLTKDKCDPGEICEDVRELISHTPGARLAVNGEHLGNNSSTVMPQAEIVGPQKEWILGESQSQSLAKYDSDKNGFLDANDAKWYEIVIGYDQNNSGMIESNERYHLKDIGISRIILPSTTQFPN</sequence>
<evidence type="ECO:0008006" key="3">
    <source>
        <dbReference type="Google" id="ProtNLM"/>
    </source>
</evidence>
<reference evidence="1 2" key="1">
    <citation type="submission" date="2024-09" db="EMBL/GenBank/DDBJ databases">
        <title>Description of Labrys sedimenti sp. nov., isolated from a diclofenac-degrading enrichment culture, and genome-based reclassification of Labrys portucalensis as a later heterotypic synonym of Labrys neptuniae.</title>
        <authorList>
            <person name="Tancsics A."/>
            <person name="Csepanyi A."/>
        </authorList>
    </citation>
    <scope>NUCLEOTIDE SEQUENCE [LARGE SCALE GENOMIC DNA]</scope>
    <source>
        <strain evidence="1 2">LMG 23412</strain>
    </source>
</reference>
<gene>
    <name evidence="1" type="ORF">ACETRX_30830</name>
</gene>
<evidence type="ECO:0000313" key="1">
    <source>
        <dbReference type="EMBL" id="MFC2254060.1"/>
    </source>
</evidence>
<name>A0ABV6ZPE6_9HYPH</name>
<dbReference type="Gene3D" id="3.20.20.190">
    <property type="entry name" value="Phosphatidylinositol (PI) phosphodiesterase"/>
    <property type="match status" value="1"/>
</dbReference>
<protein>
    <recommendedName>
        <fullName evidence="3">GP-PDE domain-containing protein</fullName>
    </recommendedName>
</protein>
<proteinExistence type="predicted"/>
<dbReference type="EMBL" id="JBHGPK010000026">
    <property type="protein sequence ID" value="MFC2254060.1"/>
    <property type="molecule type" value="Genomic_DNA"/>
</dbReference>
<dbReference type="Proteomes" id="UP001595190">
    <property type="component" value="Unassembled WGS sequence"/>
</dbReference>
<dbReference type="SUPFAM" id="SSF51695">
    <property type="entry name" value="PLC-like phosphodiesterases"/>
    <property type="match status" value="1"/>
</dbReference>
<accession>A0ABV6ZPE6</accession>
<comment type="caution">
    <text evidence="1">The sequence shown here is derived from an EMBL/GenBank/DDBJ whole genome shotgun (WGS) entry which is preliminary data.</text>
</comment>
<evidence type="ECO:0000313" key="2">
    <source>
        <dbReference type="Proteomes" id="UP001595190"/>
    </source>
</evidence>
<dbReference type="InterPro" id="IPR017946">
    <property type="entry name" value="PLC-like_Pdiesterase_TIM-brl"/>
</dbReference>